<keyword evidence="8 15" id="KW-0547">Nucleotide-binding</keyword>
<dbReference type="NCBIfam" id="TIGR00472">
    <property type="entry name" value="pheT_bact"/>
    <property type="match status" value="1"/>
</dbReference>
<dbReference type="InterPro" id="IPR036690">
    <property type="entry name" value="Fdx_antiC-bd_sf"/>
</dbReference>
<dbReference type="SUPFAM" id="SSF46955">
    <property type="entry name" value="Putative DNA-binding domain"/>
    <property type="match status" value="1"/>
</dbReference>
<dbReference type="InterPro" id="IPR005147">
    <property type="entry name" value="tRNA_synthase_B5-dom"/>
</dbReference>
<dbReference type="NCBIfam" id="NF045760">
    <property type="entry name" value="YtpR"/>
    <property type="match status" value="1"/>
</dbReference>
<name>A0A8J7HZ96_9NOST</name>
<dbReference type="PANTHER" id="PTHR10947:SF0">
    <property type="entry name" value="PHENYLALANINE--TRNA LIGASE BETA SUBUNIT"/>
    <property type="match status" value="1"/>
</dbReference>
<feature type="binding site" evidence="15">
    <location>
        <position position="474"/>
    </location>
    <ligand>
        <name>Mg(2+)</name>
        <dbReference type="ChEBI" id="CHEBI:18420"/>
        <note>shared with alpha subunit</note>
    </ligand>
</feature>
<evidence type="ECO:0000256" key="4">
    <source>
        <dbReference type="ARBA" id="ARBA00022490"/>
    </source>
</evidence>
<evidence type="ECO:0000313" key="21">
    <source>
        <dbReference type="Proteomes" id="UP000662314"/>
    </source>
</evidence>
<reference evidence="20 21" key="1">
    <citation type="journal article" date="2021" name="Int. J. Syst. Evol. Microbiol.">
        <title>Amazonocrinis nigriterrae gen. nov., sp. nov., Atlanticothrix silvestris gen. nov., sp. nov. and Dendronalium phyllosphericum gen. nov., sp. nov., nostocacean cyanobacteria from Brazilian environments.</title>
        <authorList>
            <person name="Alvarenga D.O."/>
            <person name="Andreote A.P.D."/>
            <person name="Branco L.H.Z."/>
            <person name="Delbaje E."/>
            <person name="Cruz R.B."/>
            <person name="Varani A.M."/>
            <person name="Fiore M.F."/>
        </authorList>
    </citation>
    <scope>NUCLEOTIDE SEQUENCE [LARGE SCALE GENOMIC DNA]</scope>
    <source>
        <strain evidence="20 21">CENA369</strain>
    </source>
</reference>
<dbReference type="InterPro" id="IPR002547">
    <property type="entry name" value="tRNA-bd_dom"/>
</dbReference>
<evidence type="ECO:0000256" key="14">
    <source>
        <dbReference type="ARBA" id="ARBA00049255"/>
    </source>
</evidence>
<evidence type="ECO:0000256" key="9">
    <source>
        <dbReference type="ARBA" id="ARBA00022840"/>
    </source>
</evidence>
<dbReference type="InterPro" id="IPR045864">
    <property type="entry name" value="aa-tRNA-synth_II/BPL/LPL"/>
</dbReference>
<comment type="subcellular location">
    <subcellularLocation>
        <location evidence="1 15">Cytoplasm</location>
    </subcellularLocation>
</comment>
<dbReference type="HAMAP" id="MF_00283">
    <property type="entry name" value="Phe_tRNA_synth_beta1"/>
    <property type="match status" value="1"/>
</dbReference>
<gene>
    <name evidence="15" type="primary">pheT</name>
    <name evidence="20" type="ORF">I8752_02410</name>
</gene>
<dbReference type="RefSeq" id="WP_214430737.1">
    <property type="nucleotide sequence ID" value="NZ_CAWPUQ010000284.1"/>
</dbReference>
<dbReference type="GO" id="GO:0006432">
    <property type="term" value="P:phenylalanyl-tRNA aminoacylation"/>
    <property type="evidence" value="ECO:0007669"/>
    <property type="project" value="UniProtKB-UniRule"/>
</dbReference>
<feature type="domain" description="B5" evidence="19">
    <location>
        <begin position="411"/>
        <end position="496"/>
    </location>
</feature>
<comment type="similarity">
    <text evidence="2 15">Belongs to the phenylalanyl-tRNA synthetase beta subunit family. Type 1 subfamily.</text>
</comment>
<keyword evidence="7 15" id="KW-0479">Metal-binding</keyword>
<dbReference type="InterPro" id="IPR033714">
    <property type="entry name" value="tRNA_bind_bactPheRS"/>
</dbReference>
<proteinExistence type="inferred from homology"/>
<evidence type="ECO:0000256" key="12">
    <source>
        <dbReference type="ARBA" id="ARBA00022917"/>
    </source>
</evidence>
<evidence type="ECO:0000256" key="15">
    <source>
        <dbReference type="HAMAP-Rule" id="MF_00283"/>
    </source>
</evidence>
<dbReference type="GO" id="GO:0004826">
    <property type="term" value="F:phenylalanine-tRNA ligase activity"/>
    <property type="evidence" value="ECO:0007669"/>
    <property type="project" value="UniProtKB-UniRule"/>
</dbReference>
<dbReference type="FunFam" id="3.50.40.10:FF:000001">
    <property type="entry name" value="Phenylalanine--tRNA ligase beta subunit"/>
    <property type="match status" value="1"/>
</dbReference>
<feature type="binding site" evidence="15">
    <location>
        <position position="483"/>
    </location>
    <ligand>
        <name>Mg(2+)</name>
        <dbReference type="ChEBI" id="CHEBI:18420"/>
        <note>shared with alpha subunit</note>
    </ligand>
</feature>
<keyword evidence="9 15" id="KW-0067">ATP-binding</keyword>
<sequence>MRISLNWLRELVEIKLKPEELAETLTMAGFEVEDIEDRRTWANGVVVGRVLERQPHPNADKLSVCQVDIGATETLNIVCGAANVRADIYVPVATTGTYLPNIDLKIKPAKLRGVPSQGMICSLKELGLPTDVDGIHIFTQDNLPLGSDVRPLLGLDDAILDVTATANRADALSMVGIAREVAALTGGKLSIPEPGEVAISNGGGNLALKIADKQACPAYIGTVIEQVKIAPSPDWLQQRLRAAGVRPISNVVDITNYVLLEWGQPLHAFDKDRLESVAENGNLTIGVRFANSGETLKTLDGQTRNLTTQNLLITANERPVALAGVMGGEETEVHNGSQSLVLEAALFDSVAIRRSSRSVGLRSEASGRYERGVNRAELELATRRALSLISELAEGVIIQQEIADTRPDPSTWSRSIALRLERVNQVLGPIDLGEDTGELAAKDVERILTALGCQVTSSGEDTWNVSVPPYRYRDLEREIDLIEEIARLYGYDNFCDTLPDKAEAGYLPLDRELIRKLRASLRAEGLTELIHYSLVKPGEDRQVVLSNPLFVEYSALRTDLISGLIDAFQYNLEQGNGSLNGFDMGRIFWQEEDGLQEAEAIAGIMGGDITSSKWSKGGREEPISWFEAKGILESVFRQLGLQVEYQPDRQDERLHPGRTASLWVRGNKLGIFGQVHPQLRREKGLPDSVYVFQLDVDVLLDSLDQDELLTPAFQPYSTYPASDRDIAFFAPVKVTVAELEKAINKAGKDLLESVELFDEYRGENVPEGQRSLAFRLIYRASDRTLTDTEVEPVHNKVREALVEKFGVNLRS</sequence>
<dbReference type="Gene3D" id="2.40.50.140">
    <property type="entry name" value="Nucleic acid-binding proteins"/>
    <property type="match status" value="1"/>
</dbReference>
<dbReference type="GO" id="GO:0000049">
    <property type="term" value="F:tRNA binding"/>
    <property type="evidence" value="ECO:0007669"/>
    <property type="project" value="UniProtKB-UniRule"/>
</dbReference>
<dbReference type="InterPro" id="IPR005146">
    <property type="entry name" value="B3/B4_tRNA-bd"/>
</dbReference>
<dbReference type="SMART" id="SM00896">
    <property type="entry name" value="FDX-ACB"/>
    <property type="match status" value="1"/>
</dbReference>
<dbReference type="FunFam" id="3.30.56.10:FF:000002">
    <property type="entry name" value="Phenylalanine--tRNA ligase beta subunit"/>
    <property type="match status" value="1"/>
</dbReference>
<dbReference type="InterPro" id="IPR005121">
    <property type="entry name" value="Fdx_antiC-bd"/>
</dbReference>
<dbReference type="PROSITE" id="PS51447">
    <property type="entry name" value="FDX_ACB"/>
    <property type="match status" value="1"/>
</dbReference>
<comment type="caution">
    <text evidence="20">The sequence shown here is derived from an EMBL/GenBank/DDBJ whole genome shotgun (WGS) entry which is preliminary data.</text>
</comment>
<dbReference type="Pfam" id="PF01588">
    <property type="entry name" value="tRNA_bind"/>
    <property type="match status" value="1"/>
</dbReference>
<evidence type="ECO:0000256" key="11">
    <source>
        <dbReference type="ARBA" id="ARBA00022884"/>
    </source>
</evidence>
<dbReference type="PROSITE" id="PS50886">
    <property type="entry name" value="TRBD"/>
    <property type="match status" value="1"/>
</dbReference>
<dbReference type="Gene3D" id="3.30.56.10">
    <property type="match status" value="2"/>
</dbReference>
<dbReference type="InterPro" id="IPR020825">
    <property type="entry name" value="Phe-tRNA_synthase-like_B3/B4"/>
</dbReference>
<keyword evidence="21" id="KW-1185">Reference proteome</keyword>
<evidence type="ECO:0000259" key="17">
    <source>
        <dbReference type="PROSITE" id="PS50886"/>
    </source>
</evidence>
<feature type="domain" description="TRNA-binding" evidence="17">
    <location>
        <begin position="39"/>
        <end position="150"/>
    </location>
</feature>
<evidence type="ECO:0000256" key="8">
    <source>
        <dbReference type="ARBA" id="ARBA00022741"/>
    </source>
</evidence>
<evidence type="ECO:0000256" key="16">
    <source>
        <dbReference type="PROSITE-ProRule" id="PRU00209"/>
    </source>
</evidence>
<dbReference type="GO" id="GO:0005524">
    <property type="term" value="F:ATP binding"/>
    <property type="evidence" value="ECO:0007669"/>
    <property type="project" value="UniProtKB-UniRule"/>
</dbReference>
<dbReference type="InterPro" id="IPR045060">
    <property type="entry name" value="Phe-tRNA-ligase_IIc_bsu"/>
</dbReference>
<evidence type="ECO:0000256" key="7">
    <source>
        <dbReference type="ARBA" id="ARBA00022723"/>
    </source>
</evidence>
<protein>
    <recommendedName>
        <fullName evidence="15">Phenylalanine--tRNA ligase beta subunit</fullName>
        <ecNumber evidence="15">6.1.1.20</ecNumber>
    </recommendedName>
    <alternativeName>
        <fullName evidence="15">Phenylalanyl-tRNA synthetase beta subunit</fullName>
        <shortName evidence="15">PheRS</shortName>
    </alternativeName>
</protein>
<dbReference type="SMART" id="SM00874">
    <property type="entry name" value="B5"/>
    <property type="match status" value="1"/>
</dbReference>
<comment type="catalytic activity">
    <reaction evidence="14 15">
        <text>tRNA(Phe) + L-phenylalanine + ATP = L-phenylalanyl-tRNA(Phe) + AMP + diphosphate + H(+)</text>
        <dbReference type="Rhea" id="RHEA:19413"/>
        <dbReference type="Rhea" id="RHEA-COMP:9668"/>
        <dbReference type="Rhea" id="RHEA-COMP:9699"/>
        <dbReference type="ChEBI" id="CHEBI:15378"/>
        <dbReference type="ChEBI" id="CHEBI:30616"/>
        <dbReference type="ChEBI" id="CHEBI:33019"/>
        <dbReference type="ChEBI" id="CHEBI:58095"/>
        <dbReference type="ChEBI" id="CHEBI:78442"/>
        <dbReference type="ChEBI" id="CHEBI:78531"/>
        <dbReference type="ChEBI" id="CHEBI:456215"/>
        <dbReference type="EC" id="6.1.1.20"/>
    </reaction>
</comment>
<keyword evidence="10 15" id="KW-0460">Magnesium</keyword>
<feature type="binding site" evidence="15">
    <location>
        <position position="480"/>
    </location>
    <ligand>
        <name>Mg(2+)</name>
        <dbReference type="ChEBI" id="CHEBI:18420"/>
        <note>shared with alpha subunit</note>
    </ligand>
</feature>
<dbReference type="Pfam" id="PF03147">
    <property type="entry name" value="FDX-ACB"/>
    <property type="match status" value="1"/>
</dbReference>
<dbReference type="GO" id="GO:0009328">
    <property type="term" value="C:phenylalanine-tRNA ligase complex"/>
    <property type="evidence" value="ECO:0007669"/>
    <property type="project" value="TreeGrafter"/>
</dbReference>
<dbReference type="CDD" id="cd00769">
    <property type="entry name" value="PheRS_beta_core"/>
    <property type="match status" value="1"/>
</dbReference>
<dbReference type="SMART" id="SM00873">
    <property type="entry name" value="B3_4"/>
    <property type="match status" value="1"/>
</dbReference>
<evidence type="ECO:0000256" key="5">
    <source>
        <dbReference type="ARBA" id="ARBA00022555"/>
    </source>
</evidence>
<dbReference type="PROSITE" id="PS51483">
    <property type="entry name" value="B5"/>
    <property type="match status" value="1"/>
</dbReference>
<dbReference type="SUPFAM" id="SSF54991">
    <property type="entry name" value="Anticodon-binding domain of PheRS"/>
    <property type="match status" value="1"/>
</dbReference>
<dbReference type="InterPro" id="IPR009061">
    <property type="entry name" value="DNA-bd_dom_put_sf"/>
</dbReference>
<dbReference type="CDD" id="cd02796">
    <property type="entry name" value="tRNA_bind_bactPheRS"/>
    <property type="match status" value="1"/>
</dbReference>
<dbReference type="Gene3D" id="3.30.930.10">
    <property type="entry name" value="Bira Bifunctional Protein, Domain 2"/>
    <property type="match status" value="1"/>
</dbReference>
<evidence type="ECO:0000256" key="13">
    <source>
        <dbReference type="ARBA" id="ARBA00023146"/>
    </source>
</evidence>
<comment type="cofactor">
    <cofactor evidence="15">
        <name>Mg(2+)</name>
        <dbReference type="ChEBI" id="CHEBI:18420"/>
    </cofactor>
    <text evidence="15">Binds 2 magnesium ions per tetramer.</text>
</comment>
<dbReference type="InterPro" id="IPR041616">
    <property type="entry name" value="PheRS_beta_core"/>
</dbReference>
<keyword evidence="11 16" id="KW-0694">RNA-binding</keyword>
<dbReference type="GO" id="GO:0000287">
    <property type="term" value="F:magnesium ion binding"/>
    <property type="evidence" value="ECO:0007669"/>
    <property type="project" value="UniProtKB-UniRule"/>
</dbReference>
<evidence type="ECO:0000256" key="3">
    <source>
        <dbReference type="ARBA" id="ARBA00011209"/>
    </source>
</evidence>
<dbReference type="Pfam" id="PF03483">
    <property type="entry name" value="B3_4"/>
    <property type="match status" value="1"/>
</dbReference>
<evidence type="ECO:0000313" key="20">
    <source>
        <dbReference type="EMBL" id="MBH8571900.1"/>
    </source>
</evidence>
<organism evidence="20 21">
    <name type="scientific">Dendronalium phyllosphericum CENA369</name>
    <dbReference type="NCBI Taxonomy" id="1725256"/>
    <lineage>
        <taxon>Bacteria</taxon>
        <taxon>Bacillati</taxon>
        <taxon>Cyanobacteriota</taxon>
        <taxon>Cyanophyceae</taxon>
        <taxon>Nostocales</taxon>
        <taxon>Nostocaceae</taxon>
        <taxon>Dendronalium</taxon>
        <taxon>Dendronalium phyllosphericum</taxon>
    </lineage>
</organism>
<dbReference type="InterPro" id="IPR004532">
    <property type="entry name" value="Phe-tRNA-ligase_IIc_bsu_bact"/>
</dbReference>
<evidence type="ECO:0000259" key="19">
    <source>
        <dbReference type="PROSITE" id="PS51483"/>
    </source>
</evidence>
<dbReference type="SUPFAM" id="SSF50249">
    <property type="entry name" value="Nucleic acid-binding proteins"/>
    <property type="match status" value="1"/>
</dbReference>
<dbReference type="FunFam" id="2.40.50.140:FF:000045">
    <property type="entry name" value="Phenylalanine--tRNA ligase beta subunit"/>
    <property type="match status" value="1"/>
</dbReference>
<dbReference type="Gene3D" id="3.50.40.10">
    <property type="entry name" value="Phenylalanyl-trna Synthetase, Chain B, domain 3"/>
    <property type="match status" value="1"/>
</dbReference>
<dbReference type="PANTHER" id="PTHR10947">
    <property type="entry name" value="PHENYLALANYL-TRNA SYNTHETASE BETA CHAIN AND LEUCINE-RICH REPEAT-CONTAINING PROTEIN 47"/>
    <property type="match status" value="1"/>
</dbReference>
<keyword evidence="13 15" id="KW-0030">Aminoacyl-tRNA synthetase</keyword>
<evidence type="ECO:0000259" key="18">
    <source>
        <dbReference type="PROSITE" id="PS51447"/>
    </source>
</evidence>
<dbReference type="SUPFAM" id="SSF55681">
    <property type="entry name" value="Class II aaRS and biotin synthetases"/>
    <property type="match status" value="1"/>
</dbReference>
<dbReference type="AlphaFoldDB" id="A0A8J7HZ96"/>
<feature type="binding site" evidence="15">
    <location>
        <position position="484"/>
    </location>
    <ligand>
        <name>Mg(2+)</name>
        <dbReference type="ChEBI" id="CHEBI:18420"/>
        <note>shared with alpha subunit</note>
    </ligand>
</feature>
<evidence type="ECO:0000256" key="6">
    <source>
        <dbReference type="ARBA" id="ARBA00022598"/>
    </source>
</evidence>
<dbReference type="Pfam" id="PF03484">
    <property type="entry name" value="B5"/>
    <property type="match status" value="1"/>
</dbReference>
<accession>A0A8J7HZ96</accession>
<dbReference type="EMBL" id="JAECZA010000005">
    <property type="protein sequence ID" value="MBH8571900.1"/>
    <property type="molecule type" value="Genomic_DNA"/>
</dbReference>
<dbReference type="InterPro" id="IPR012340">
    <property type="entry name" value="NA-bd_OB-fold"/>
</dbReference>
<dbReference type="EC" id="6.1.1.20" evidence="15"/>
<keyword evidence="5 16" id="KW-0820">tRNA-binding</keyword>
<feature type="domain" description="FDX-ACB" evidence="18">
    <location>
        <begin position="717"/>
        <end position="810"/>
    </location>
</feature>
<evidence type="ECO:0000256" key="10">
    <source>
        <dbReference type="ARBA" id="ARBA00022842"/>
    </source>
</evidence>
<dbReference type="FunFam" id="3.30.70.380:FF:000001">
    <property type="entry name" value="Phenylalanine--tRNA ligase beta subunit"/>
    <property type="match status" value="1"/>
</dbReference>
<dbReference type="Proteomes" id="UP000662314">
    <property type="component" value="Unassembled WGS sequence"/>
</dbReference>
<keyword evidence="4 15" id="KW-0963">Cytoplasm</keyword>
<keyword evidence="6 15" id="KW-0436">Ligase</keyword>
<dbReference type="Gene3D" id="3.30.70.380">
    <property type="entry name" value="Ferrodoxin-fold anticodon-binding domain"/>
    <property type="match status" value="1"/>
</dbReference>
<dbReference type="Pfam" id="PF17759">
    <property type="entry name" value="tRNA_synthFbeta"/>
    <property type="match status" value="1"/>
</dbReference>
<evidence type="ECO:0000256" key="2">
    <source>
        <dbReference type="ARBA" id="ARBA00008653"/>
    </source>
</evidence>
<comment type="subunit">
    <text evidence="3 15">Tetramer of two alpha and two beta subunits.</text>
</comment>
<evidence type="ECO:0000256" key="1">
    <source>
        <dbReference type="ARBA" id="ARBA00004496"/>
    </source>
</evidence>
<keyword evidence="12 15" id="KW-0648">Protein biosynthesis</keyword>
<dbReference type="SUPFAM" id="SSF56037">
    <property type="entry name" value="PheT/TilS domain"/>
    <property type="match status" value="1"/>
</dbReference>